<keyword evidence="2" id="KW-0963">Cytoplasm</keyword>
<dbReference type="SUPFAM" id="SSF54236">
    <property type="entry name" value="Ubiquitin-like"/>
    <property type="match status" value="1"/>
</dbReference>
<dbReference type="InterPro" id="IPR011009">
    <property type="entry name" value="Kinase-like_dom_sf"/>
</dbReference>
<evidence type="ECO:0000256" key="2">
    <source>
        <dbReference type="ARBA" id="ARBA00022490"/>
    </source>
</evidence>
<dbReference type="GO" id="GO:0005737">
    <property type="term" value="C:cytoplasm"/>
    <property type="evidence" value="ECO:0007669"/>
    <property type="project" value="UniProtKB-SubCell"/>
</dbReference>
<dbReference type="STRING" id="37653.A0A0L8I6W6"/>
<evidence type="ECO:0000256" key="7">
    <source>
        <dbReference type="ARBA" id="ARBA00022840"/>
    </source>
</evidence>
<feature type="domain" description="Ubiquitin-like" evidence="10">
    <location>
        <begin position="309"/>
        <end position="369"/>
    </location>
</feature>
<dbReference type="InterPro" id="IPR000626">
    <property type="entry name" value="Ubiquitin-like_dom"/>
</dbReference>
<evidence type="ECO:0008006" key="12">
    <source>
        <dbReference type="Google" id="ProtNLM"/>
    </source>
</evidence>
<dbReference type="Pfam" id="PF00069">
    <property type="entry name" value="Pkinase"/>
    <property type="match status" value="1"/>
</dbReference>
<evidence type="ECO:0000256" key="3">
    <source>
        <dbReference type="ARBA" id="ARBA00022527"/>
    </source>
</evidence>
<evidence type="ECO:0000256" key="5">
    <source>
        <dbReference type="ARBA" id="ARBA00022741"/>
    </source>
</evidence>
<sequence>MAQKQMLKTTHHVYYKEDLVAHGSTCEVYKGYNKLTGEVRALKILNIQYHKNLSVSFQRETEALLQLQHPNIVTFYSVERENLRGNQVLVTEFCSGGSLSNFLREPENYNGLSDEEFLIFFHDIVCGMKHLRKNGFVHRDIKPPNILRCQNERKTVYKLTDFGCAKPLQDEEEFMSLVGTEEYLHPDIYQAVFFERSKQSFTASADLWSLGATLYHSATGIPPFIPYGGRENRIDMLQMLTNKQSGVVSGVQKRPGGDIEWSNDLPETAAMSQELKSLILPVIAGLLEKAPQKMWTFEKFFRHADEVNNKILIKVVDTIKVEIFHLYLEPTDCFSEVQKKLETYCDVELKDQRLLYEGQLLSESLKPNDPITKSSTVSFPKPIILISNQPINITSALHEDAEEIPEFGPSSNDDLRIAASLCEIACNYIREAKVTNLIMKHICKSAKHLKLYQSTLLDQRTTLLTGKKEWFFGILTATGLDELSGRIIEEEELDSFINIKFKTDKDMEKASQLVHKIKKKIEVCDNHANDLQKMCIVSTEFQECLYSRDNCFYENRCCNILSDLMDIAKEVMSSLIASKQRGGYASSYSKSQFNDIQKKRLSKCVQDIISHTTKHCFLINEKIFKLFNEYHKDYLETDRQLGEMYEEIKNLTENIQELNSCLTNPFMRGYTNMDSQKGAKKLEKQERRRKLLKALPKVKNKKTHKHLKAKINDKTDDSLQEIQEDELDSEQLKKEASEISERFAELQFPAPYIPEAVVSDSEIN</sequence>
<name>A0A0L8I6W6_OCTBM</name>
<keyword evidence="4" id="KW-0808">Transferase</keyword>
<dbReference type="CDD" id="cd12219">
    <property type="entry name" value="Ubl_TBK1_like"/>
    <property type="match status" value="1"/>
</dbReference>
<feature type="domain" description="Protein kinase" evidence="9">
    <location>
        <begin position="14"/>
        <end position="306"/>
    </location>
</feature>
<dbReference type="PANTHER" id="PTHR22969:SF15">
    <property type="entry name" value="FI05319P"/>
    <property type="match status" value="1"/>
</dbReference>
<dbReference type="EMBL" id="KQ416373">
    <property type="protein sequence ID" value="KOF97207.1"/>
    <property type="molecule type" value="Genomic_DNA"/>
</dbReference>
<dbReference type="Gene3D" id="1.10.510.10">
    <property type="entry name" value="Transferase(Phosphotransferase) domain 1"/>
    <property type="match status" value="1"/>
</dbReference>
<protein>
    <recommendedName>
        <fullName evidence="12">Protein kinase domain-containing protein</fullName>
    </recommendedName>
</protein>
<dbReference type="KEGG" id="obi:106883543"/>
<dbReference type="GO" id="GO:0005524">
    <property type="term" value="F:ATP binding"/>
    <property type="evidence" value="ECO:0007669"/>
    <property type="project" value="UniProtKB-KW"/>
</dbReference>
<dbReference type="InterPro" id="IPR000719">
    <property type="entry name" value="Prot_kinase_dom"/>
</dbReference>
<dbReference type="PROSITE" id="PS50011">
    <property type="entry name" value="PROTEIN_KINASE_DOM"/>
    <property type="match status" value="1"/>
</dbReference>
<dbReference type="GO" id="GO:0004674">
    <property type="term" value="F:protein serine/threonine kinase activity"/>
    <property type="evidence" value="ECO:0007669"/>
    <property type="project" value="UniProtKB-KW"/>
</dbReference>
<dbReference type="FunFam" id="1.10.510.10:FF:000100">
    <property type="entry name" value="inhibitor of nuclear factor kappa-B kinase subunit epsilon"/>
    <property type="match status" value="1"/>
</dbReference>
<evidence type="ECO:0000256" key="4">
    <source>
        <dbReference type="ARBA" id="ARBA00022679"/>
    </source>
</evidence>
<dbReference type="InterPro" id="IPR051180">
    <property type="entry name" value="IKK"/>
</dbReference>
<dbReference type="SUPFAM" id="SSF56112">
    <property type="entry name" value="Protein kinase-like (PK-like)"/>
    <property type="match status" value="1"/>
</dbReference>
<reference evidence="11" key="1">
    <citation type="submission" date="2015-07" db="EMBL/GenBank/DDBJ databases">
        <title>MeaNS - Measles Nucleotide Surveillance Program.</title>
        <authorList>
            <person name="Tran T."/>
            <person name="Druce J."/>
        </authorList>
    </citation>
    <scope>NUCLEOTIDE SEQUENCE</scope>
    <source>
        <strain evidence="11">UCB-OBI-ISO-001</strain>
        <tissue evidence="11">Gonad</tissue>
    </source>
</reference>
<dbReference type="PANTHER" id="PTHR22969">
    <property type="entry name" value="IKB KINASE"/>
    <property type="match status" value="1"/>
</dbReference>
<evidence type="ECO:0000259" key="10">
    <source>
        <dbReference type="PROSITE" id="PS50053"/>
    </source>
</evidence>
<dbReference type="AlphaFoldDB" id="A0A0L8I6W6"/>
<dbReference type="OrthoDB" id="10013850at2759"/>
<dbReference type="SMART" id="SM00220">
    <property type="entry name" value="S_TKc"/>
    <property type="match status" value="1"/>
</dbReference>
<dbReference type="InterPro" id="IPR029071">
    <property type="entry name" value="Ubiquitin-like_domsf"/>
</dbReference>
<evidence type="ECO:0000256" key="8">
    <source>
        <dbReference type="SAM" id="Coils"/>
    </source>
</evidence>
<keyword evidence="8" id="KW-0175">Coiled coil</keyword>
<evidence type="ECO:0000313" key="11">
    <source>
        <dbReference type="EMBL" id="KOF97207.1"/>
    </source>
</evidence>
<accession>A0A0L8I6W6</accession>
<dbReference type="EMBL" id="KQ416373">
    <property type="protein sequence ID" value="KOF97210.1"/>
    <property type="molecule type" value="Genomic_DNA"/>
</dbReference>
<keyword evidence="5" id="KW-0547">Nucleotide-binding</keyword>
<gene>
    <name evidence="11" type="ORF">OCBIM_22030859mg</name>
</gene>
<evidence type="ECO:0000259" key="9">
    <source>
        <dbReference type="PROSITE" id="PS50011"/>
    </source>
</evidence>
<keyword evidence="6" id="KW-0418">Kinase</keyword>
<dbReference type="PROSITE" id="PS50053">
    <property type="entry name" value="UBIQUITIN_2"/>
    <property type="match status" value="1"/>
</dbReference>
<dbReference type="Gene3D" id="3.10.20.90">
    <property type="entry name" value="Phosphatidylinositol 3-kinase Catalytic Subunit, Chain A, domain 1"/>
    <property type="match status" value="1"/>
</dbReference>
<organism evidence="11">
    <name type="scientific">Octopus bimaculoides</name>
    <name type="common">California two-spotted octopus</name>
    <dbReference type="NCBI Taxonomy" id="37653"/>
    <lineage>
        <taxon>Eukaryota</taxon>
        <taxon>Metazoa</taxon>
        <taxon>Spiralia</taxon>
        <taxon>Lophotrochozoa</taxon>
        <taxon>Mollusca</taxon>
        <taxon>Cephalopoda</taxon>
        <taxon>Coleoidea</taxon>
        <taxon>Octopodiformes</taxon>
        <taxon>Octopoda</taxon>
        <taxon>Incirrata</taxon>
        <taxon>Octopodidae</taxon>
        <taxon>Octopus</taxon>
    </lineage>
</organism>
<proteinExistence type="predicted"/>
<dbReference type="Gene3D" id="3.30.200.20">
    <property type="entry name" value="Phosphorylase Kinase, domain 1"/>
    <property type="match status" value="1"/>
</dbReference>
<comment type="subcellular location">
    <subcellularLocation>
        <location evidence="1">Cytoplasm</location>
    </subcellularLocation>
</comment>
<feature type="coiled-coil region" evidence="8">
    <location>
        <begin position="634"/>
        <end position="661"/>
    </location>
</feature>
<keyword evidence="7" id="KW-0067">ATP-binding</keyword>
<evidence type="ECO:0000256" key="6">
    <source>
        <dbReference type="ARBA" id="ARBA00022777"/>
    </source>
</evidence>
<keyword evidence="3" id="KW-0723">Serine/threonine-protein kinase</keyword>
<evidence type="ECO:0000256" key="1">
    <source>
        <dbReference type="ARBA" id="ARBA00004496"/>
    </source>
</evidence>